<dbReference type="SUPFAM" id="SSF55469">
    <property type="entry name" value="FMN-dependent nitroreductase-like"/>
    <property type="match status" value="1"/>
</dbReference>
<dbReference type="CDD" id="cd02146">
    <property type="entry name" value="NfsA-like"/>
    <property type="match status" value="1"/>
</dbReference>
<keyword evidence="4 5" id="KW-0560">Oxidoreductase</keyword>
<feature type="domain" description="Nitroreductase" evidence="6">
    <location>
        <begin position="9"/>
        <end position="164"/>
    </location>
</feature>
<keyword evidence="8" id="KW-1185">Reference proteome</keyword>
<reference evidence="8" key="1">
    <citation type="submission" date="2017-09" db="EMBL/GenBank/DDBJ databases">
        <authorList>
            <person name="Varghese N."/>
            <person name="Submissions S."/>
        </authorList>
    </citation>
    <scope>NUCLEOTIDE SEQUENCE [LARGE SCALE GENOMIC DNA]</scope>
    <source>
        <strain evidence="8">MSL47</strain>
    </source>
</reference>
<proteinExistence type="inferred from homology"/>
<dbReference type="InterPro" id="IPR016446">
    <property type="entry name" value="Flavin_OxRdtase_Frp"/>
</dbReference>
<dbReference type="AlphaFoldDB" id="A0A285F3A6"/>
<dbReference type="InterPro" id="IPR000415">
    <property type="entry name" value="Nitroreductase-like"/>
</dbReference>
<dbReference type="Proteomes" id="UP000219573">
    <property type="component" value="Unassembled WGS sequence"/>
</dbReference>
<evidence type="ECO:0000256" key="3">
    <source>
        <dbReference type="ARBA" id="ARBA00022643"/>
    </source>
</evidence>
<evidence type="ECO:0000256" key="1">
    <source>
        <dbReference type="ARBA" id="ARBA00008366"/>
    </source>
</evidence>
<dbReference type="PANTHER" id="PTHR43425:SF2">
    <property type="entry name" value="OXYGEN-INSENSITIVE NADPH NITROREDUCTASE"/>
    <property type="match status" value="1"/>
</dbReference>
<evidence type="ECO:0000256" key="4">
    <source>
        <dbReference type="ARBA" id="ARBA00023002"/>
    </source>
</evidence>
<evidence type="ECO:0000256" key="5">
    <source>
        <dbReference type="PIRNR" id="PIRNR005426"/>
    </source>
</evidence>
<dbReference type="OrthoDB" id="9775805at2"/>
<dbReference type="Pfam" id="PF00881">
    <property type="entry name" value="Nitroreductase"/>
    <property type="match status" value="1"/>
</dbReference>
<dbReference type="PANTHER" id="PTHR43425">
    <property type="entry name" value="OXYGEN-INSENSITIVE NADPH NITROREDUCTASE"/>
    <property type="match status" value="1"/>
</dbReference>
<dbReference type="RefSeq" id="WP_097016187.1">
    <property type="nucleotide sequence ID" value="NZ_OBDZ01000001.1"/>
</dbReference>
<dbReference type="EMBL" id="OBDZ01000001">
    <property type="protein sequence ID" value="SNY05789.1"/>
    <property type="molecule type" value="Genomic_DNA"/>
</dbReference>
<keyword evidence="5" id="KW-0521">NADP</keyword>
<protein>
    <submittedName>
        <fullName evidence="7">FMN reductase [NAD(P)H]</fullName>
    </submittedName>
</protein>
<name>A0A285F3A6_9FIRM</name>
<evidence type="ECO:0000256" key="2">
    <source>
        <dbReference type="ARBA" id="ARBA00022630"/>
    </source>
</evidence>
<evidence type="ECO:0000313" key="7">
    <source>
        <dbReference type="EMBL" id="SNY05789.1"/>
    </source>
</evidence>
<organism evidence="7 8">
    <name type="scientific">Orenia metallireducens</name>
    <dbReference type="NCBI Taxonomy" id="1413210"/>
    <lineage>
        <taxon>Bacteria</taxon>
        <taxon>Bacillati</taxon>
        <taxon>Bacillota</taxon>
        <taxon>Clostridia</taxon>
        <taxon>Halanaerobiales</taxon>
        <taxon>Halobacteroidaceae</taxon>
        <taxon>Orenia</taxon>
    </lineage>
</organism>
<comment type="similarity">
    <text evidence="1 5">Belongs to the flavin oxidoreductase frp family.</text>
</comment>
<dbReference type="GO" id="GO:0016491">
    <property type="term" value="F:oxidoreductase activity"/>
    <property type="evidence" value="ECO:0007669"/>
    <property type="project" value="UniProtKB-UniRule"/>
</dbReference>
<dbReference type="InterPro" id="IPR029479">
    <property type="entry name" value="Nitroreductase"/>
</dbReference>
<accession>A0A285F3A6</accession>
<dbReference type="Gene3D" id="3.40.109.10">
    <property type="entry name" value="NADH Oxidase"/>
    <property type="match status" value="1"/>
</dbReference>
<dbReference type="PIRSF" id="PIRSF005426">
    <property type="entry name" value="Frp"/>
    <property type="match status" value="1"/>
</dbReference>
<evidence type="ECO:0000259" key="6">
    <source>
        <dbReference type="Pfam" id="PF00881"/>
    </source>
</evidence>
<evidence type="ECO:0000313" key="8">
    <source>
        <dbReference type="Proteomes" id="UP000219573"/>
    </source>
</evidence>
<sequence length="246" mass="27976">MNQTIETMKDHRSIRSYLDKDISEEIIDNLIEVAQSAPTSINGQSPSIIVVKDKERKTKVAELAGGQPWISEAPVFFLFVGDFYKAKLAADKVDKELVITDSVESSLVAAVDIGLAMQNVITAAESLGLGIVPIGGIRRNPQKMIELFNLPKYAYPMVGLVIGYPADRSKKKPRMPKEAFRHDEEYNKEKLPALIDDYDQEMATYLKEIGREQEKNWTSYIMEFYNKVYFPKVYPTMKDHGFKNEK</sequence>
<keyword evidence="3 5" id="KW-0288">FMN</keyword>
<gene>
    <name evidence="7" type="ORF">SAMN06265827_101143</name>
</gene>
<keyword evidence="2 5" id="KW-0285">Flavoprotein</keyword>